<dbReference type="Proteomes" id="UP000029080">
    <property type="component" value="Unassembled WGS sequence"/>
</dbReference>
<feature type="region of interest" description="Disordered" evidence="1">
    <location>
        <begin position="289"/>
        <end position="308"/>
    </location>
</feature>
<evidence type="ECO:0000256" key="1">
    <source>
        <dbReference type="SAM" id="MobiDB-lite"/>
    </source>
</evidence>
<dbReference type="AlphaFoldDB" id="A0A087ECV9"/>
<protein>
    <submittedName>
        <fullName evidence="2">Uncharacterized protein</fullName>
    </submittedName>
</protein>
<proteinExistence type="predicted"/>
<evidence type="ECO:0000313" key="3">
    <source>
        <dbReference type="Proteomes" id="UP000029080"/>
    </source>
</evidence>
<keyword evidence="3" id="KW-1185">Reference proteome</keyword>
<reference evidence="2 3" key="1">
    <citation type="submission" date="2014-03" db="EMBL/GenBank/DDBJ databases">
        <title>Genomics of Bifidobacteria.</title>
        <authorList>
            <person name="Ventura M."/>
            <person name="Milani C."/>
            <person name="Lugli G.A."/>
        </authorList>
    </citation>
    <scope>NUCLEOTIDE SEQUENCE [LARGE SCALE GENOMIC DNA]</scope>
    <source>
        <strain evidence="2 3">JCM 13495</strain>
    </source>
</reference>
<sequence>MTVRLDPEVASMLAALPSVRDAGAAGRRIIEMWPLTEAKYMDNDAKYAESLQVRVCRSVAEVLLGQSIAIADAEFVYEGAESIPGREQSEVDALIGAINAYDDMADYSCAGDVELVLNALDSLGLSWDADQWQALDSTLREAESAIADELEPNNDERDLETQIIDRLLIAVSALSQTVQAVIPLSALGEEGDALTDGEESIGTTGSGHDGQDGLPAAARESVVLMPYIDEVCERLAIPRIYVSSKQWPELVRCVTDIHEFTLFIAQAAKSEWDKHYEDLVWDKDEAKKLAKEEDERKNKELWLPNSPM</sequence>
<name>A0A087ECV9_9BIFI</name>
<gene>
    <name evidence="2" type="ORF">BITS_0298</name>
</gene>
<dbReference type="STRING" id="356829.BITS_0298"/>
<dbReference type="RefSeq" id="WP_052366680.1">
    <property type="nucleotide sequence ID" value="NZ_JGZU01000015.1"/>
</dbReference>
<dbReference type="eggNOG" id="ENOG5032K3E">
    <property type="taxonomic scope" value="Bacteria"/>
</dbReference>
<dbReference type="EMBL" id="JGZU01000015">
    <property type="protein sequence ID" value="KFJ05610.1"/>
    <property type="molecule type" value="Genomic_DNA"/>
</dbReference>
<dbReference type="OrthoDB" id="3238275at2"/>
<feature type="compositionally biased region" description="Basic and acidic residues" evidence="1">
    <location>
        <begin position="289"/>
        <end position="300"/>
    </location>
</feature>
<comment type="caution">
    <text evidence="2">The sequence shown here is derived from an EMBL/GenBank/DDBJ whole genome shotgun (WGS) entry which is preliminary data.</text>
</comment>
<organism evidence="2 3">
    <name type="scientific">Bifidobacterium tsurumiense</name>
    <dbReference type="NCBI Taxonomy" id="356829"/>
    <lineage>
        <taxon>Bacteria</taxon>
        <taxon>Bacillati</taxon>
        <taxon>Actinomycetota</taxon>
        <taxon>Actinomycetes</taxon>
        <taxon>Bifidobacteriales</taxon>
        <taxon>Bifidobacteriaceae</taxon>
        <taxon>Bifidobacterium</taxon>
    </lineage>
</organism>
<feature type="region of interest" description="Disordered" evidence="1">
    <location>
        <begin position="194"/>
        <end position="214"/>
    </location>
</feature>
<evidence type="ECO:0000313" key="2">
    <source>
        <dbReference type="EMBL" id="KFJ05610.1"/>
    </source>
</evidence>
<accession>A0A087ECV9</accession>